<dbReference type="VEuPathDB" id="FungiDB:MELLADRAFT_70899"/>
<dbReference type="Proteomes" id="UP000001072">
    <property type="component" value="Unassembled WGS sequence"/>
</dbReference>
<proteinExistence type="predicted"/>
<organism evidence="3">
    <name type="scientific">Melampsora larici-populina (strain 98AG31 / pathotype 3-4-7)</name>
    <name type="common">Poplar leaf rust fungus</name>
    <dbReference type="NCBI Taxonomy" id="747676"/>
    <lineage>
        <taxon>Eukaryota</taxon>
        <taxon>Fungi</taxon>
        <taxon>Dikarya</taxon>
        <taxon>Basidiomycota</taxon>
        <taxon>Pucciniomycotina</taxon>
        <taxon>Pucciniomycetes</taxon>
        <taxon>Pucciniales</taxon>
        <taxon>Melampsoraceae</taxon>
        <taxon>Melampsora</taxon>
    </lineage>
</organism>
<dbReference type="OrthoDB" id="432536at2759"/>
<protein>
    <recommendedName>
        <fullName evidence="1">FAD/NAD(P)-binding domain-containing protein</fullName>
    </recommendedName>
</protein>
<dbReference type="Pfam" id="PF07992">
    <property type="entry name" value="Pyr_redox_2"/>
    <property type="match status" value="1"/>
</dbReference>
<dbReference type="EMBL" id="GL883093">
    <property type="protein sequence ID" value="EGG10941.1"/>
    <property type="molecule type" value="Genomic_DNA"/>
</dbReference>
<dbReference type="GeneID" id="18931667"/>
<dbReference type="STRING" id="747676.F4R988"/>
<evidence type="ECO:0000313" key="2">
    <source>
        <dbReference type="EMBL" id="EGG10941.1"/>
    </source>
</evidence>
<dbReference type="SUPFAM" id="SSF51905">
    <property type="entry name" value="FAD/NAD(P)-binding domain"/>
    <property type="match status" value="1"/>
</dbReference>
<evidence type="ECO:0000313" key="3">
    <source>
        <dbReference type="Proteomes" id="UP000001072"/>
    </source>
</evidence>
<sequence>MHKDHTKQPYDAAVVGAGPGGLTAVANLLDQGAAKVAWIDPSFKAGRVGDQYREVPSNTRVKLFLEFVNVSPTLAALVKNATAPNSHTVMTALDPDKGCTLDYAADLIVFLTRELVKQRSISVSPVTGLVQMIESKDNSPWKLDVETQAGRDLMTSLIAHRVVLATGAAPSVPSSPPIPTLDLDLALTPSRLRTSLAQLPSDSKIAVVGGSHSAILALKNITDVSPHRPIIHLHRSPLKFAEQKDGWILYDNTGLKGLAADWARDVYPFLPHIKRIQLPKDPSGAELISQQHLVDCSRAIYAIGYRPNPHPQVMVDGLRQSLIWDPIGGSLGPRGIYGCGIAFPEQVTDPAGNVESAVGFWKFMRFVKQISQSWV</sequence>
<reference evidence="3" key="1">
    <citation type="journal article" date="2011" name="Proc. Natl. Acad. Sci. U.S.A.">
        <title>Obligate biotrophy features unraveled by the genomic analysis of rust fungi.</title>
        <authorList>
            <person name="Duplessis S."/>
            <person name="Cuomo C.A."/>
            <person name="Lin Y.-C."/>
            <person name="Aerts A."/>
            <person name="Tisserant E."/>
            <person name="Veneault-Fourrey C."/>
            <person name="Joly D.L."/>
            <person name="Hacquard S."/>
            <person name="Amselem J."/>
            <person name="Cantarel B.L."/>
            <person name="Chiu R."/>
            <person name="Coutinho P.M."/>
            <person name="Feau N."/>
            <person name="Field M."/>
            <person name="Frey P."/>
            <person name="Gelhaye E."/>
            <person name="Goldberg J."/>
            <person name="Grabherr M.G."/>
            <person name="Kodira C.D."/>
            <person name="Kohler A."/>
            <person name="Kuees U."/>
            <person name="Lindquist E.A."/>
            <person name="Lucas S.M."/>
            <person name="Mago R."/>
            <person name="Mauceli E."/>
            <person name="Morin E."/>
            <person name="Murat C."/>
            <person name="Pangilinan J.L."/>
            <person name="Park R."/>
            <person name="Pearson M."/>
            <person name="Quesneville H."/>
            <person name="Rouhier N."/>
            <person name="Sakthikumar S."/>
            <person name="Salamov A.A."/>
            <person name="Schmutz J."/>
            <person name="Selles B."/>
            <person name="Shapiro H."/>
            <person name="Tanguay P."/>
            <person name="Tuskan G.A."/>
            <person name="Henrissat B."/>
            <person name="Van de Peer Y."/>
            <person name="Rouze P."/>
            <person name="Ellis J.G."/>
            <person name="Dodds P.N."/>
            <person name="Schein J.E."/>
            <person name="Zhong S."/>
            <person name="Hamelin R.C."/>
            <person name="Grigoriev I.V."/>
            <person name="Szabo L.J."/>
            <person name="Martin F."/>
        </authorList>
    </citation>
    <scope>NUCLEOTIDE SEQUENCE [LARGE SCALE GENOMIC DNA]</scope>
    <source>
        <strain evidence="3">98AG31 / pathotype 3-4-7</strain>
    </source>
</reference>
<dbReference type="RefSeq" id="XP_007405543.1">
    <property type="nucleotide sequence ID" value="XM_007405481.1"/>
</dbReference>
<name>F4R988_MELLP</name>
<evidence type="ECO:0000259" key="1">
    <source>
        <dbReference type="Pfam" id="PF07992"/>
    </source>
</evidence>
<dbReference type="HOGENOM" id="CLU_033663_1_0_1"/>
<dbReference type="InterPro" id="IPR053275">
    <property type="entry name" value="Agnestin_monoxygenase"/>
</dbReference>
<dbReference type="InterPro" id="IPR036188">
    <property type="entry name" value="FAD/NAD-bd_sf"/>
</dbReference>
<dbReference type="AlphaFoldDB" id="F4R988"/>
<accession>F4R988</accession>
<dbReference type="InterPro" id="IPR023753">
    <property type="entry name" value="FAD/NAD-binding_dom"/>
</dbReference>
<dbReference type="PANTHER" id="PTHR38688:SF1">
    <property type="entry name" value="FAD_NAD(P)-BINDING DOMAIN-CONTAINING PROTEIN"/>
    <property type="match status" value="1"/>
</dbReference>
<gene>
    <name evidence="2" type="ORF">MELLADRAFT_70899</name>
</gene>
<dbReference type="PRINTS" id="PR00411">
    <property type="entry name" value="PNDRDTASEI"/>
</dbReference>
<feature type="domain" description="FAD/NAD(P)-binding" evidence="1">
    <location>
        <begin position="10"/>
        <end position="309"/>
    </location>
</feature>
<dbReference type="PRINTS" id="PR00368">
    <property type="entry name" value="FADPNR"/>
</dbReference>
<dbReference type="InParanoid" id="F4R988"/>
<dbReference type="eggNOG" id="ENOG502RXKM">
    <property type="taxonomic scope" value="Eukaryota"/>
</dbReference>
<dbReference type="Gene3D" id="3.50.50.60">
    <property type="entry name" value="FAD/NAD(P)-binding domain"/>
    <property type="match status" value="1"/>
</dbReference>
<dbReference type="GO" id="GO:0016491">
    <property type="term" value="F:oxidoreductase activity"/>
    <property type="evidence" value="ECO:0007669"/>
    <property type="project" value="InterPro"/>
</dbReference>
<dbReference type="PANTHER" id="PTHR38688">
    <property type="entry name" value="PYR_REDOX_2 DOMAIN-CONTAINING PROTEIN"/>
    <property type="match status" value="1"/>
</dbReference>
<dbReference type="KEGG" id="mlr:MELLADRAFT_70899"/>
<keyword evidence="3" id="KW-1185">Reference proteome</keyword>